<feature type="compositionally biased region" description="Polar residues" evidence="5">
    <location>
        <begin position="168"/>
        <end position="178"/>
    </location>
</feature>
<dbReference type="GO" id="GO:0004190">
    <property type="term" value="F:aspartic-type endopeptidase activity"/>
    <property type="evidence" value="ECO:0007669"/>
    <property type="project" value="UniProtKB-KW"/>
</dbReference>
<evidence type="ECO:0000256" key="4">
    <source>
        <dbReference type="RuleBase" id="RU000454"/>
    </source>
</evidence>
<evidence type="ECO:0000256" key="3">
    <source>
        <dbReference type="PIRSR" id="PIRSR601461-2"/>
    </source>
</evidence>
<dbReference type="CDD" id="cd05471">
    <property type="entry name" value="pepsin_like"/>
    <property type="match status" value="1"/>
</dbReference>
<feature type="region of interest" description="Disordered" evidence="5">
    <location>
        <begin position="138"/>
        <end position="287"/>
    </location>
</feature>
<keyword evidence="2 4" id="KW-0064">Aspartyl protease</keyword>
<feature type="compositionally biased region" description="Polar residues" evidence="5">
    <location>
        <begin position="13"/>
        <end position="30"/>
    </location>
</feature>
<dbReference type="GO" id="GO:0006508">
    <property type="term" value="P:proteolysis"/>
    <property type="evidence" value="ECO:0007669"/>
    <property type="project" value="UniProtKB-KW"/>
</dbReference>
<organism evidence="7 8">
    <name type="scientific">Entomortierella chlamydospora</name>
    <dbReference type="NCBI Taxonomy" id="101097"/>
    <lineage>
        <taxon>Eukaryota</taxon>
        <taxon>Fungi</taxon>
        <taxon>Fungi incertae sedis</taxon>
        <taxon>Mucoromycota</taxon>
        <taxon>Mortierellomycotina</taxon>
        <taxon>Mortierellomycetes</taxon>
        <taxon>Mortierellales</taxon>
        <taxon>Mortierellaceae</taxon>
        <taxon>Entomortierella</taxon>
    </lineage>
</organism>
<gene>
    <name evidence="7" type="primary">PEP2_4</name>
    <name evidence="7" type="ORF">BGZ80_002102</name>
</gene>
<dbReference type="Gene3D" id="2.40.70.10">
    <property type="entry name" value="Acid Proteases"/>
    <property type="match status" value="3"/>
</dbReference>
<keyword evidence="4" id="KW-0378">Hydrolase</keyword>
<protein>
    <submittedName>
        <fullName evidence="7">Vacuolar protease A</fullName>
    </submittedName>
</protein>
<keyword evidence="3" id="KW-1015">Disulfide bond</keyword>
<dbReference type="SUPFAM" id="SSF50630">
    <property type="entry name" value="Acid proteases"/>
    <property type="match status" value="1"/>
</dbReference>
<dbReference type="Proteomes" id="UP000703661">
    <property type="component" value="Unassembled WGS sequence"/>
</dbReference>
<dbReference type="PROSITE" id="PS51767">
    <property type="entry name" value="PEPTIDASE_A1"/>
    <property type="match status" value="1"/>
</dbReference>
<keyword evidence="8" id="KW-1185">Reference proteome</keyword>
<feature type="non-terminal residue" evidence="7">
    <location>
        <position position="1"/>
    </location>
</feature>
<sequence length="642" mass="68633">HGGTARVDAFPVSRTSTESTNPLSSPSTVSSGAVLIPLKRLITKRLDSAQLPSNAIQKRGVPTTSTALVTQVGAVGYAGHILMGTPPQRLAVLFDTGSDLVLVTSDRCQGSECPELTHFSCSTSTTCVDLGGESVGKVGNESASTENVGGKANSQVANKSVSRHAHTNPKSNRNNESPTVAPHLQLTPTASSISSKSDEDQMRESGSETLSSTSKTKENAMDSHVIHPTKRLERPEGETKIKDNDRLLEGVHSDVNPTSTSDDIIKSPSSQPPPPTPSTNFYNQSYEDGSWGAGTFVQDRIQIDTTPASEVYNPSPSPQTIDLQRTATITFLNVVQDSLDLVQGYNGQISGLLGLTRASPTGHKTFLQELVEQGSLPQPVVSMNLETEGASFFFGGINQSQYTGELVYSPVTDPINWQISLQGLGTRVKDAASTFSTLSLGLKKGTGVGIGAGDGFKMMPHMENLQGAALVLDSGTSFILIPSAASKVIHTELSGTWDPLHQAWFLPCTGPDLVWWISLYHAVVQPYESLVYPLEDGQCQSLIFENGNADFWILGDNWLRGLYVVYDMDGDGRIGIAGAVNPEANEFTSGSGANAPRARIMTFRNPNTGLRLRSILAGNVGSRLVATIVWTALVNWLFIAFL</sequence>
<keyword evidence="4 7" id="KW-0645">Protease</keyword>
<dbReference type="InterPro" id="IPR033121">
    <property type="entry name" value="PEPTIDASE_A1"/>
</dbReference>
<dbReference type="PROSITE" id="PS00141">
    <property type="entry name" value="ASP_PROTEASE"/>
    <property type="match status" value="2"/>
</dbReference>
<comment type="caution">
    <text evidence="7">The sequence shown here is derived from an EMBL/GenBank/DDBJ whole genome shotgun (WGS) entry which is preliminary data.</text>
</comment>
<dbReference type="PANTHER" id="PTHR47966">
    <property type="entry name" value="BETA-SITE APP-CLEAVING ENZYME, ISOFORM A-RELATED"/>
    <property type="match status" value="1"/>
</dbReference>
<dbReference type="InterPro" id="IPR034164">
    <property type="entry name" value="Pepsin-like_dom"/>
</dbReference>
<dbReference type="PRINTS" id="PR00792">
    <property type="entry name" value="PEPSIN"/>
</dbReference>
<evidence type="ECO:0000256" key="1">
    <source>
        <dbReference type="ARBA" id="ARBA00007447"/>
    </source>
</evidence>
<accession>A0A9P6MQT5</accession>
<dbReference type="Pfam" id="PF00026">
    <property type="entry name" value="Asp"/>
    <property type="match status" value="2"/>
</dbReference>
<feature type="domain" description="Peptidase A1" evidence="6">
    <location>
        <begin position="77"/>
        <end position="577"/>
    </location>
</feature>
<dbReference type="EMBL" id="JAAAID010001508">
    <property type="protein sequence ID" value="KAG0009751.1"/>
    <property type="molecule type" value="Genomic_DNA"/>
</dbReference>
<evidence type="ECO:0000313" key="7">
    <source>
        <dbReference type="EMBL" id="KAG0009751.1"/>
    </source>
</evidence>
<feature type="compositionally biased region" description="Basic and acidic residues" evidence="5">
    <location>
        <begin position="196"/>
        <end position="206"/>
    </location>
</feature>
<feature type="compositionally biased region" description="Basic and acidic residues" evidence="5">
    <location>
        <begin position="215"/>
        <end position="252"/>
    </location>
</feature>
<reference evidence="7" key="1">
    <citation type="journal article" date="2020" name="Fungal Divers.">
        <title>Resolving the Mortierellaceae phylogeny through synthesis of multi-gene phylogenetics and phylogenomics.</title>
        <authorList>
            <person name="Vandepol N."/>
            <person name="Liber J."/>
            <person name="Desiro A."/>
            <person name="Na H."/>
            <person name="Kennedy M."/>
            <person name="Barry K."/>
            <person name="Grigoriev I.V."/>
            <person name="Miller A.N."/>
            <person name="O'Donnell K."/>
            <person name="Stajich J.E."/>
            <person name="Bonito G."/>
        </authorList>
    </citation>
    <scope>NUCLEOTIDE SEQUENCE</scope>
    <source>
        <strain evidence="7">NRRL 2769</strain>
    </source>
</reference>
<feature type="compositionally biased region" description="Polar residues" evidence="5">
    <location>
        <begin position="186"/>
        <end position="195"/>
    </location>
</feature>
<feature type="region of interest" description="Disordered" evidence="5">
    <location>
        <begin position="1"/>
        <end position="30"/>
    </location>
</feature>
<feature type="disulfide bond" evidence="3">
    <location>
        <begin position="108"/>
        <end position="113"/>
    </location>
</feature>
<proteinExistence type="inferred from homology"/>
<evidence type="ECO:0000256" key="5">
    <source>
        <dbReference type="SAM" id="MobiDB-lite"/>
    </source>
</evidence>
<evidence type="ECO:0000259" key="6">
    <source>
        <dbReference type="PROSITE" id="PS51767"/>
    </source>
</evidence>
<dbReference type="PANTHER" id="PTHR47966:SF51">
    <property type="entry name" value="BETA-SITE APP-CLEAVING ENZYME, ISOFORM A-RELATED"/>
    <property type="match status" value="1"/>
</dbReference>
<evidence type="ECO:0000256" key="2">
    <source>
        <dbReference type="ARBA" id="ARBA00022750"/>
    </source>
</evidence>
<dbReference type="InterPro" id="IPR021109">
    <property type="entry name" value="Peptidase_aspartic_dom_sf"/>
</dbReference>
<dbReference type="InterPro" id="IPR001969">
    <property type="entry name" value="Aspartic_peptidase_AS"/>
</dbReference>
<comment type="similarity">
    <text evidence="1 4">Belongs to the peptidase A1 family.</text>
</comment>
<name>A0A9P6MQT5_9FUNG</name>
<feature type="compositionally biased region" description="Polar residues" evidence="5">
    <location>
        <begin position="141"/>
        <end position="160"/>
    </location>
</feature>
<evidence type="ECO:0000313" key="8">
    <source>
        <dbReference type="Proteomes" id="UP000703661"/>
    </source>
</evidence>
<dbReference type="AlphaFoldDB" id="A0A9P6MQT5"/>
<dbReference type="InterPro" id="IPR001461">
    <property type="entry name" value="Aspartic_peptidase_A1"/>
</dbReference>